<organism evidence="1 2">
    <name type="scientific">Aspergillus melleus</name>
    <dbReference type="NCBI Taxonomy" id="138277"/>
    <lineage>
        <taxon>Eukaryota</taxon>
        <taxon>Fungi</taxon>
        <taxon>Dikarya</taxon>
        <taxon>Ascomycota</taxon>
        <taxon>Pezizomycotina</taxon>
        <taxon>Eurotiomycetes</taxon>
        <taxon>Eurotiomycetidae</taxon>
        <taxon>Eurotiales</taxon>
        <taxon>Aspergillaceae</taxon>
        <taxon>Aspergillus</taxon>
        <taxon>Aspergillus subgen. Circumdati</taxon>
    </lineage>
</organism>
<dbReference type="EC" id="4.2.99.18" evidence="1"/>
<sequence>MRTSRASKDTAKVLQALSPPGRRQTRSASGANILREFAYNGSTGAEPAASSDDDLSSLSSVATIDMEDLLEPPAKRQKSKLASVATNGSRSSTRRVPERMIEKPVKSEPISPKAKSAKAPRKVPARKIKNEDGSHTVEPPSNWAVIYDTVKKMREENPTAPVDTMGCAELYWRASSPRDKRFQTLIALMLSSQTKDTVTAVAMQRLHTELGEAPVVVKQEPVIKQEEDLEKPTKDSTLNLENILAVPPERLNQLIGTVGFHNNKTKYIKAAALILRDQYDSDIPSTAPELMKLPGVGPKMAFLCMSAAWGKHEGIGVDVHVHRITNLWGWHKTKNPEETRMALESWLPKDKWHEINKLLVGLGQTVCLPVGRKCGDCDLAGMKLCKSEIKGLISKKKKQYGTVGVPKVEDGEAKIKIEGEEE</sequence>
<accession>A0ACC3BF99</accession>
<comment type="caution">
    <text evidence="1">The sequence shown here is derived from an EMBL/GenBank/DDBJ whole genome shotgun (WGS) entry which is preliminary data.</text>
</comment>
<dbReference type="Proteomes" id="UP001177260">
    <property type="component" value="Unassembled WGS sequence"/>
</dbReference>
<evidence type="ECO:0000313" key="2">
    <source>
        <dbReference type="Proteomes" id="UP001177260"/>
    </source>
</evidence>
<keyword evidence="2" id="KW-1185">Reference proteome</keyword>
<gene>
    <name evidence="1" type="primary">NTH1_1</name>
    <name evidence="1" type="ORF">N8T08_007779</name>
</gene>
<name>A0ACC3BF99_9EURO</name>
<evidence type="ECO:0000313" key="1">
    <source>
        <dbReference type="EMBL" id="KAK1149101.1"/>
    </source>
</evidence>
<dbReference type="EMBL" id="JAOPJF010000005">
    <property type="protein sequence ID" value="KAK1149101.1"/>
    <property type="molecule type" value="Genomic_DNA"/>
</dbReference>
<reference evidence="1 2" key="1">
    <citation type="journal article" date="2023" name="ACS Omega">
        <title>Identification of the Neoaspergillic Acid Biosynthesis Gene Cluster by Establishing an In Vitro CRISPR-Ribonucleoprotein Genetic System in Aspergillus melleus.</title>
        <authorList>
            <person name="Yuan B."/>
            <person name="Grau M.F."/>
            <person name="Murata R.M."/>
            <person name="Torok T."/>
            <person name="Venkateswaran K."/>
            <person name="Stajich J.E."/>
            <person name="Wang C.C.C."/>
        </authorList>
    </citation>
    <scope>NUCLEOTIDE SEQUENCE [LARGE SCALE GENOMIC DNA]</scope>
    <source>
        <strain evidence="1 2">IMV 1140</strain>
    </source>
</reference>
<keyword evidence="1" id="KW-0456">Lyase</keyword>
<proteinExistence type="predicted"/>
<protein>
    <submittedName>
        <fullName evidence="1">Alpha,alpha-trehalase nth1</fullName>
        <ecNumber evidence="1">4.2.99.18</ecNumber>
    </submittedName>
</protein>